<name>A0AAD7DPI7_MYCRO</name>
<keyword evidence="2" id="KW-1185">Reference proteome</keyword>
<sequence>MFDELFKLRLPTPYIAAVLTNIAVLLTLRRICRSEDSRIHSAISLLKLPVEQSQGVLKTLVNCFYLTLTRSHTTTSRRGILDVVYLFDLLATTVQITGVYLSRDIATAVTRLGHLKITHPIITICSDILAWRKISPLSKLQESGTNSDSRFKTWKVVQIHGLLDSRMTAIESIMASNLWTEHQTFDTVADAAIFMRKSFSPKLRSSASDCL</sequence>
<evidence type="ECO:0000313" key="2">
    <source>
        <dbReference type="Proteomes" id="UP001221757"/>
    </source>
</evidence>
<reference evidence="1" key="1">
    <citation type="submission" date="2023-03" db="EMBL/GenBank/DDBJ databases">
        <title>Massive genome expansion in bonnet fungi (Mycena s.s.) driven by repeated elements and novel gene families across ecological guilds.</title>
        <authorList>
            <consortium name="Lawrence Berkeley National Laboratory"/>
            <person name="Harder C.B."/>
            <person name="Miyauchi S."/>
            <person name="Viragh M."/>
            <person name="Kuo A."/>
            <person name="Thoen E."/>
            <person name="Andreopoulos B."/>
            <person name="Lu D."/>
            <person name="Skrede I."/>
            <person name="Drula E."/>
            <person name="Henrissat B."/>
            <person name="Morin E."/>
            <person name="Kohler A."/>
            <person name="Barry K."/>
            <person name="LaButti K."/>
            <person name="Morin E."/>
            <person name="Salamov A."/>
            <person name="Lipzen A."/>
            <person name="Mereny Z."/>
            <person name="Hegedus B."/>
            <person name="Baldrian P."/>
            <person name="Stursova M."/>
            <person name="Weitz H."/>
            <person name="Taylor A."/>
            <person name="Grigoriev I.V."/>
            <person name="Nagy L.G."/>
            <person name="Martin F."/>
            <person name="Kauserud H."/>
        </authorList>
    </citation>
    <scope>NUCLEOTIDE SEQUENCE</scope>
    <source>
        <strain evidence="1">CBHHK067</strain>
    </source>
</reference>
<comment type="caution">
    <text evidence="1">The sequence shown here is derived from an EMBL/GenBank/DDBJ whole genome shotgun (WGS) entry which is preliminary data.</text>
</comment>
<evidence type="ECO:0000313" key="1">
    <source>
        <dbReference type="EMBL" id="KAJ7696246.1"/>
    </source>
</evidence>
<organism evidence="1 2">
    <name type="scientific">Mycena rosella</name>
    <name type="common">Pink bonnet</name>
    <name type="synonym">Agaricus rosellus</name>
    <dbReference type="NCBI Taxonomy" id="1033263"/>
    <lineage>
        <taxon>Eukaryota</taxon>
        <taxon>Fungi</taxon>
        <taxon>Dikarya</taxon>
        <taxon>Basidiomycota</taxon>
        <taxon>Agaricomycotina</taxon>
        <taxon>Agaricomycetes</taxon>
        <taxon>Agaricomycetidae</taxon>
        <taxon>Agaricales</taxon>
        <taxon>Marasmiineae</taxon>
        <taxon>Mycenaceae</taxon>
        <taxon>Mycena</taxon>
    </lineage>
</organism>
<feature type="non-terminal residue" evidence="1">
    <location>
        <position position="211"/>
    </location>
</feature>
<dbReference type="EMBL" id="JARKIE010000035">
    <property type="protein sequence ID" value="KAJ7696246.1"/>
    <property type="molecule type" value="Genomic_DNA"/>
</dbReference>
<accession>A0AAD7DPI7</accession>
<dbReference type="AlphaFoldDB" id="A0AAD7DPI7"/>
<gene>
    <name evidence="1" type="ORF">B0H17DRAFT_1054018</name>
</gene>
<dbReference type="Proteomes" id="UP001221757">
    <property type="component" value="Unassembled WGS sequence"/>
</dbReference>
<proteinExistence type="predicted"/>
<protein>
    <submittedName>
        <fullName evidence="1">Uncharacterized protein</fullName>
    </submittedName>
</protein>